<proteinExistence type="inferred from homology"/>
<dbReference type="SMART" id="SM01119">
    <property type="entry name" value="D-ser_dehydrat"/>
    <property type="match status" value="1"/>
</dbReference>
<dbReference type="InterPro" id="IPR026956">
    <property type="entry name" value="D-ser_dehydrat-like_dom"/>
</dbReference>
<dbReference type="InterPro" id="IPR042208">
    <property type="entry name" value="D-ser_dehydrat-like_sf"/>
</dbReference>
<evidence type="ECO:0000313" key="4">
    <source>
        <dbReference type="Proteomes" id="UP000029558"/>
    </source>
</evidence>
<gene>
    <name evidence="3" type="ORF">KU39_520</name>
</gene>
<name>A0A1L6TH57_PISSA</name>
<dbReference type="Proteomes" id="UP000029558">
    <property type="component" value="Chromosome"/>
</dbReference>
<dbReference type="GO" id="GO:0036088">
    <property type="term" value="P:D-serine catabolic process"/>
    <property type="evidence" value="ECO:0007669"/>
    <property type="project" value="TreeGrafter"/>
</dbReference>
<dbReference type="Gene3D" id="2.40.37.20">
    <property type="entry name" value="D-serine dehydratase-like domain"/>
    <property type="match status" value="1"/>
</dbReference>
<dbReference type="Pfam" id="PF14031">
    <property type="entry name" value="D-ser_dehydrat"/>
    <property type="match status" value="1"/>
</dbReference>
<dbReference type="RefSeq" id="WP_017376001.1">
    <property type="nucleotide sequence ID" value="NZ_CP012508.1"/>
</dbReference>
<reference evidence="3 4" key="1">
    <citation type="journal article" date="2014" name="Genome Announc.">
        <title>Comparative Genome Analysis of Two Isolates of the Fish Pathogen Piscirickettsia salmonis from Different Hosts Reveals Major Differences in Virulence-Associated Secretion Systems.</title>
        <authorList>
            <person name="Bohle H."/>
            <person name="Henriquez P."/>
            <person name="Grothusen H."/>
            <person name="Navas E."/>
            <person name="Sandoval A."/>
            <person name="Bustamante F."/>
            <person name="Bustos P."/>
            <person name="Mancilla M."/>
        </authorList>
    </citation>
    <scope>NUCLEOTIDE SEQUENCE [LARGE SCALE GENOMIC DNA]</scope>
    <source>
        <strain evidence="4">B1-32597</strain>
    </source>
</reference>
<evidence type="ECO:0000256" key="2">
    <source>
        <dbReference type="ARBA" id="ARBA00023239"/>
    </source>
</evidence>
<dbReference type="OrthoDB" id="9772497at2"/>
<dbReference type="SUPFAM" id="SSF51419">
    <property type="entry name" value="PLP-binding barrel"/>
    <property type="match status" value="1"/>
</dbReference>
<dbReference type="CDD" id="cd06819">
    <property type="entry name" value="PLPDE_III_LS_D-TA"/>
    <property type="match status" value="1"/>
</dbReference>
<dbReference type="Gene3D" id="3.20.20.10">
    <property type="entry name" value="Alanine racemase"/>
    <property type="match status" value="1"/>
</dbReference>
<accession>A0A1L6TH57</accession>
<organism evidence="3 4">
    <name type="scientific">Piscirickettsia salmonis</name>
    <dbReference type="NCBI Taxonomy" id="1238"/>
    <lineage>
        <taxon>Bacteria</taxon>
        <taxon>Pseudomonadati</taxon>
        <taxon>Pseudomonadota</taxon>
        <taxon>Gammaproteobacteria</taxon>
        <taxon>Thiotrichales</taxon>
        <taxon>Piscirickettsiaceae</taxon>
        <taxon>Piscirickettsia</taxon>
    </lineage>
</organism>
<dbReference type="EMBL" id="CP012508">
    <property type="protein sequence ID" value="ALB21704.1"/>
    <property type="molecule type" value="Genomic_DNA"/>
</dbReference>
<sequence length="371" mass="40978">MTTIGQTKQHIDTPALVIDQQKLLANLHFMQKFADQHGKQLRPHAKTHKCSHLAKLQQQIGAIGICVTKVAEAEVLVKHGITGILITSPVVTPQKIQRLMILAKQDSSIMVVIDHTGNAEVLNQAALQADITLKVLVDIDPGVQRTGISYQQALTLGKQLHELQGLELQGIQCYAGNLQHVHDFHKRQQASSQAMQHASEVFSQFKAENLPCTILTGTGTGTYDIDSQVSLVSEMQPGSYTVMDQEYANIQGQNLHRFDQFSPAMTLLTTVISANHDRHVTVDAGLKSLYIDQTPPRIISHPHLHYDWGGFGDEHGKVTSDGNGPLPKIGDVLELIVPHCDPTINLFDQFYITQANLITEIWPIDLRGKSQ</sequence>
<comment type="similarity">
    <text evidence="1">Belongs to the DSD1 family.</text>
</comment>
<evidence type="ECO:0000256" key="1">
    <source>
        <dbReference type="ARBA" id="ARBA00005323"/>
    </source>
</evidence>
<dbReference type="InterPro" id="IPR001608">
    <property type="entry name" value="Ala_racemase_N"/>
</dbReference>
<dbReference type="AlphaFoldDB" id="A0A1L6TH57"/>
<dbReference type="PANTHER" id="PTHR28004">
    <property type="entry name" value="ZGC:162816-RELATED"/>
    <property type="match status" value="1"/>
</dbReference>
<evidence type="ECO:0000313" key="3">
    <source>
        <dbReference type="EMBL" id="ALB21704.1"/>
    </source>
</evidence>
<dbReference type="InterPro" id="IPR029066">
    <property type="entry name" value="PLP-binding_barrel"/>
</dbReference>
<protein>
    <submittedName>
        <fullName evidence="3">Metal-activated pyridoxal enzyme</fullName>
    </submittedName>
</protein>
<keyword evidence="2" id="KW-0456">Lyase</keyword>
<dbReference type="InterPro" id="IPR051466">
    <property type="entry name" value="D-amino_acid_metab_enzyme"/>
</dbReference>
<dbReference type="GO" id="GO:0008721">
    <property type="term" value="F:D-serine ammonia-lyase activity"/>
    <property type="evidence" value="ECO:0007669"/>
    <property type="project" value="TreeGrafter"/>
</dbReference>
<dbReference type="Pfam" id="PF01168">
    <property type="entry name" value="Ala_racemase_N"/>
    <property type="match status" value="1"/>
</dbReference>
<dbReference type="PANTHER" id="PTHR28004:SF2">
    <property type="entry name" value="D-SERINE DEHYDRATASE"/>
    <property type="match status" value="1"/>
</dbReference>